<name>A0ABY7ABH3_9FIRM</name>
<evidence type="ECO:0000313" key="3">
    <source>
        <dbReference type="Proteomes" id="UP001163115"/>
    </source>
</evidence>
<sequence>MEQVKNLNEEKKEYLNTYKKSRNRLKSLELQLEQIKIDIVHVRASQGNGMPRGKGGINDISKYMEQMANLEEQIDNIRLDIVDRQIKITSAINLLSDDDECTIMTDKYLNCKTWEEVSEDNGYSWRTVHRIHGRALKKIKLENLA</sequence>
<reference evidence="2" key="1">
    <citation type="submission" date="2022-11" db="EMBL/GenBank/DDBJ databases">
        <title>Lacrimispora xylanolytica sy1, complete genome.</title>
        <authorList>
            <person name="Choi S."/>
        </authorList>
    </citation>
    <scope>NUCLEOTIDE SEQUENCE</scope>
    <source>
        <strain evidence="2">Sy1</strain>
    </source>
</reference>
<evidence type="ECO:0000256" key="1">
    <source>
        <dbReference type="SAM" id="Coils"/>
    </source>
</evidence>
<dbReference type="EMBL" id="CP113524">
    <property type="protein sequence ID" value="WAJ24037.1"/>
    <property type="molecule type" value="Genomic_DNA"/>
</dbReference>
<organism evidence="2 3">
    <name type="scientific">Lacrimispora xylanolytica</name>
    <dbReference type="NCBI Taxonomy" id="29375"/>
    <lineage>
        <taxon>Bacteria</taxon>
        <taxon>Bacillati</taxon>
        <taxon>Bacillota</taxon>
        <taxon>Clostridia</taxon>
        <taxon>Lachnospirales</taxon>
        <taxon>Lachnospiraceae</taxon>
        <taxon>Lacrimispora</taxon>
    </lineage>
</organism>
<dbReference type="RefSeq" id="WP_268115270.1">
    <property type="nucleotide sequence ID" value="NZ_CP113524.1"/>
</dbReference>
<keyword evidence="1" id="KW-0175">Coiled coil</keyword>
<dbReference type="Proteomes" id="UP001163115">
    <property type="component" value="Chromosome"/>
</dbReference>
<protein>
    <recommendedName>
        <fullName evidence="4">DUF1492 domain-containing protein</fullName>
    </recommendedName>
</protein>
<dbReference type="InterPro" id="IPR013324">
    <property type="entry name" value="RNA_pol_sigma_r3/r4-like"/>
</dbReference>
<dbReference type="SUPFAM" id="SSF88659">
    <property type="entry name" value="Sigma3 and sigma4 domains of RNA polymerase sigma factors"/>
    <property type="match status" value="1"/>
</dbReference>
<evidence type="ECO:0008006" key="4">
    <source>
        <dbReference type="Google" id="ProtNLM"/>
    </source>
</evidence>
<accession>A0ABY7ABH3</accession>
<feature type="coiled-coil region" evidence="1">
    <location>
        <begin position="4"/>
        <end position="87"/>
    </location>
</feature>
<keyword evidence="3" id="KW-1185">Reference proteome</keyword>
<evidence type="ECO:0000313" key="2">
    <source>
        <dbReference type="EMBL" id="WAJ24037.1"/>
    </source>
</evidence>
<gene>
    <name evidence="2" type="ORF">OW255_00465</name>
</gene>
<proteinExistence type="predicted"/>